<dbReference type="VEuPathDB" id="FungiDB:CC1G_04085"/>
<feature type="compositionally biased region" description="Basic residues" evidence="1">
    <location>
        <begin position="31"/>
        <end position="45"/>
    </location>
</feature>
<dbReference type="Proteomes" id="UP000001861">
    <property type="component" value="Unassembled WGS sequence"/>
</dbReference>
<dbReference type="AlphaFoldDB" id="A8NVX1"/>
<reference evidence="2 3" key="1">
    <citation type="journal article" date="2010" name="Proc. Natl. Acad. Sci. U.S.A.">
        <title>Insights into evolution of multicellular fungi from the assembled chromosomes of the mushroom Coprinopsis cinerea (Coprinus cinereus).</title>
        <authorList>
            <person name="Stajich J.E."/>
            <person name="Wilke S.K."/>
            <person name="Ahren D."/>
            <person name="Au C.H."/>
            <person name="Birren B.W."/>
            <person name="Borodovsky M."/>
            <person name="Burns C."/>
            <person name="Canback B."/>
            <person name="Casselton L.A."/>
            <person name="Cheng C.K."/>
            <person name="Deng J."/>
            <person name="Dietrich F.S."/>
            <person name="Fargo D.C."/>
            <person name="Farman M.L."/>
            <person name="Gathman A.C."/>
            <person name="Goldberg J."/>
            <person name="Guigo R."/>
            <person name="Hoegger P.J."/>
            <person name="Hooker J.B."/>
            <person name="Huggins A."/>
            <person name="James T.Y."/>
            <person name="Kamada T."/>
            <person name="Kilaru S."/>
            <person name="Kodira C."/>
            <person name="Kues U."/>
            <person name="Kupfer D."/>
            <person name="Kwan H.S."/>
            <person name="Lomsadze A."/>
            <person name="Li W."/>
            <person name="Lilly W.W."/>
            <person name="Ma L.J."/>
            <person name="Mackey A.J."/>
            <person name="Manning G."/>
            <person name="Martin F."/>
            <person name="Muraguchi H."/>
            <person name="Natvig D.O."/>
            <person name="Palmerini H."/>
            <person name="Ramesh M.A."/>
            <person name="Rehmeyer C.J."/>
            <person name="Roe B.A."/>
            <person name="Shenoy N."/>
            <person name="Stanke M."/>
            <person name="Ter-Hovhannisyan V."/>
            <person name="Tunlid A."/>
            <person name="Velagapudi R."/>
            <person name="Vision T.J."/>
            <person name="Zeng Q."/>
            <person name="Zolan M.E."/>
            <person name="Pukkila P.J."/>
        </authorList>
    </citation>
    <scope>NUCLEOTIDE SEQUENCE [LARGE SCALE GENOMIC DNA]</scope>
    <source>
        <strain evidence="3">Okayama-7 / 130 / ATCC MYA-4618 / FGSC 9003</strain>
    </source>
</reference>
<comment type="caution">
    <text evidence="2">The sequence shown here is derived from an EMBL/GenBank/DDBJ whole genome shotgun (WGS) entry which is preliminary data.</text>
</comment>
<feature type="region of interest" description="Disordered" evidence="1">
    <location>
        <begin position="1"/>
        <end position="72"/>
    </location>
</feature>
<protein>
    <submittedName>
        <fullName evidence="2">Uncharacterized protein</fullName>
    </submittedName>
</protein>
<dbReference type="HOGENOM" id="CLU_1288839_0_0_1"/>
<dbReference type="OMA" id="REYEHAV"/>
<proteinExistence type="predicted"/>
<organism evidence="2 3">
    <name type="scientific">Coprinopsis cinerea (strain Okayama-7 / 130 / ATCC MYA-4618 / FGSC 9003)</name>
    <name type="common">Inky cap fungus</name>
    <name type="synonym">Hormographiella aspergillata</name>
    <dbReference type="NCBI Taxonomy" id="240176"/>
    <lineage>
        <taxon>Eukaryota</taxon>
        <taxon>Fungi</taxon>
        <taxon>Dikarya</taxon>
        <taxon>Basidiomycota</taxon>
        <taxon>Agaricomycotina</taxon>
        <taxon>Agaricomycetes</taxon>
        <taxon>Agaricomycetidae</taxon>
        <taxon>Agaricales</taxon>
        <taxon>Agaricineae</taxon>
        <taxon>Psathyrellaceae</taxon>
        <taxon>Coprinopsis</taxon>
    </lineage>
</organism>
<accession>A8NVX1</accession>
<feature type="compositionally biased region" description="Basic and acidic residues" evidence="1">
    <location>
        <begin position="7"/>
        <end position="30"/>
    </location>
</feature>
<evidence type="ECO:0000313" key="3">
    <source>
        <dbReference type="Proteomes" id="UP000001861"/>
    </source>
</evidence>
<evidence type="ECO:0000313" key="2">
    <source>
        <dbReference type="EMBL" id="EAU84989.2"/>
    </source>
</evidence>
<keyword evidence="3" id="KW-1185">Reference proteome</keyword>
<dbReference type="InParanoid" id="A8NVX1"/>
<evidence type="ECO:0000256" key="1">
    <source>
        <dbReference type="SAM" id="MobiDB-lite"/>
    </source>
</evidence>
<dbReference type="EMBL" id="AACS02000004">
    <property type="protein sequence ID" value="EAU84989.2"/>
    <property type="molecule type" value="Genomic_DNA"/>
</dbReference>
<dbReference type="RefSeq" id="XP_001836772.2">
    <property type="nucleotide sequence ID" value="XM_001836720.2"/>
</dbReference>
<dbReference type="GeneID" id="6013324"/>
<dbReference type="KEGG" id="cci:CC1G_04085"/>
<name>A8NVX1_COPC7</name>
<gene>
    <name evidence="2" type="ORF">CC1G_04085</name>
</gene>
<sequence length="214" mass="24336">MARTKAQIREENRRKSKESYHRNKESINARRREKYRASKATKAKRTNSTATKINDKPKGRQATTPGGAVEKPVNSSERLIMLRVNHACEMTRELGKRLVFLCGRSPRCFLETVCSNFATNYTVNPKAARTTISNHLEKFLKIRDQVSAHQATVLELEGITDAWRSIEALMDPLRKICNSLEEIECEAGIDAKMLIDDFANGELGFQRDVIELPK</sequence>